<evidence type="ECO:0000256" key="1">
    <source>
        <dbReference type="ARBA" id="ARBA00008769"/>
    </source>
</evidence>
<organism evidence="3 4">
    <name type="scientific">Agarivorans aestuarii</name>
    <dbReference type="NCBI Taxonomy" id="1563703"/>
    <lineage>
        <taxon>Bacteria</taxon>
        <taxon>Pseudomonadati</taxon>
        <taxon>Pseudomonadota</taxon>
        <taxon>Gammaproteobacteria</taxon>
        <taxon>Alteromonadales</taxon>
        <taxon>Alteromonadaceae</taxon>
        <taxon>Agarivorans</taxon>
    </lineage>
</organism>
<sequence>MRAKLNFNQACAWCAFACCSGIAGPAMAANFESPDSVENTIAQQKEQQLGWREKLASDGFTFGTDYFALGLASGDGANGNSVNSASGVARLYGAWNLINQNASNSGSLVWKIEHRHVYGDSSPKNFAFIDDFSGKEGLGYAGMIAPAFSDQGFRVTDLNWKQKINGGKGTVIIGWQDVTNYVDVYALASPWSGFTNLAFSTGSGAMGLPDDGILALSAGHMLGENFYAVAGIADANGKSDDIFDGFNSAFGSDAAYFSTIELGWTASQEQIYTDNIHLTFWNMGEGTRHNLNYPAPGYTDGGKGVNFSWSQFVSSQLMPFVRGGISEGQVALYDKSLSAGLGYFGLGAEKNNLGFAINWSQINEEILQAIANSKEQWTTELYYNMQFGDYLQVTPDIQYIKDPAFSNQSSALVFGIRARVFI</sequence>
<reference evidence="3 4" key="2">
    <citation type="submission" date="2023-12" db="EMBL/GenBank/DDBJ databases">
        <authorList>
            <consortium name="Cladostephus spongiosus"/>
            <person name="Lorente B."/>
            <person name="Cabral C."/>
            <person name="Frias J."/>
            <person name="Faria J."/>
            <person name="Toubarro D."/>
        </authorList>
    </citation>
    <scope>NUCLEOTIDE SEQUENCE [LARGE SCALE GENOMIC DNA]</scope>
    <source>
        <strain evidence="3 4">ZMCS4</strain>
    </source>
</reference>
<dbReference type="EMBL" id="JAYDYW010000004">
    <property type="protein sequence ID" value="MEE1673227.1"/>
    <property type="molecule type" value="Genomic_DNA"/>
</dbReference>
<feature type="chain" id="PRO_5044983512" evidence="2">
    <location>
        <begin position="29"/>
        <end position="422"/>
    </location>
</feature>
<evidence type="ECO:0000313" key="3">
    <source>
        <dbReference type="EMBL" id="MEE1673227.1"/>
    </source>
</evidence>
<keyword evidence="4" id="KW-1185">Reference proteome</keyword>
<dbReference type="Proteomes" id="UP001310248">
    <property type="component" value="Unassembled WGS sequence"/>
</dbReference>
<accession>A0ABU7G1E6</accession>
<gene>
    <name evidence="3" type="ORF">SNR37_002641</name>
</gene>
<reference evidence="4" key="1">
    <citation type="submission" date="2023-07" db="EMBL/GenBank/DDBJ databases">
        <title>Draft genome sequence of Agarivorans aestuarii strain ZMCS4, a CAZymes producing bacteria isolated from the marine brown algae Clodostephus spongiosus.</title>
        <authorList>
            <person name="Lorente B."/>
            <person name="Cabral C."/>
            <person name="Frias J."/>
            <person name="Faria J."/>
            <person name="Toubarro D."/>
        </authorList>
    </citation>
    <scope>NUCLEOTIDE SEQUENCE [LARGE SCALE GENOMIC DNA]</scope>
    <source>
        <strain evidence="4">ZMCS4</strain>
    </source>
</reference>
<dbReference type="InterPro" id="IPR038673">
    <property type="entry name" value="OprB_sf"/>
</dbReference>
<feature type="signal peptide" evidence="2">
    <location>
        <begin position="1"/>
        <end position="28"/>
    </location>
</feature>
<name>A0ABU7G1E6_9ALTE</name>
<evidence type="ECO:0000256" key="2">
    <source>
        <dbReference type="RuleBase" id="RU363072"/>
    </source>
</evidence>
<comment type="similarity">
    <text evidence="1 2">Belongs to the OprB family.</text>
</comment>
<comment type="caution">
    <text evidence="3">The sequence shown here is derived from an EMBL/GenBank/DDBJ whole genome shotgun (WGS) entry which is preliminary data.</text>
</comment>
<dbReference type="Pfam" id="PF04966">
    <property type="entry name" value="OprB"/>
    <property type="match status" value="1"/>
</dbReference>
<proteinExistence type="inferred from homology"/>
<evidence type="ECO:0000313" key="4">
    <source>
        <dbReference type="Proteomes" id="UP001310248"/>
    </source>
</evidence>
<protein>
    <submittedName>
        <fullName evidence="3">Carbohydrate porin</fullName>
    </submittedName>
</protein>
<dbReference type="RefSeq" id="WP_329774569.1">
    <property type="nucleotide sequence ID" value="NZ_JAYDYW010000004.1"/>
</dbReference>
<keyword evidence="2" id="KW-0732">Signal</keyword>
<dbReference type="Gene3D" id="2.40.160.180">
    <property type="entry name" value="Carbohydrate-selective porin OprB"/>
    <property type="match status" value="1"/>
</dbReference>
<dbReference type="InterPro" id="IPR007049">
    <property type="entry name" value="Carb-sel_porin_OprB"/>
</dbReference>